<dbReference type="EMBL" id="JADKGK010000004">
    <property type="protein sequence ID" value="MBL0002488.1"/>
    <property type="molecule type" value="Genomic_DNA"/>
</dbReference>
<evidence type="ECO:0000313" key="2">
    <source>
        <dbReference type="EMBL" id="MBL0002488.1"/>
    </source>
</evidence>
<dbReference type="Proteomes" id="UP000886632">
    <property type="component" value="Unassembled WGS sequence"/>
</dbReference>
<feature type="region of interest" description="Disordered" evidence="1">
    <location>
        <begin position="35"/>
        <end position="67"/>
    </location>
</feature>
<evidence type="ECO:0000313" key="3">
    <source>
        <dbReference type="Proteomes" id="UP000886632"/>
    </source>
</evidence>
<reference evidence="2" key="1">
    <citation type="submission" date="2020-10" db="EMBL/GenBank/DDBJ databases">
        <title>Connecting structure to function with the recovery of over 1000 high-quality activated sludge metagenome-assembled genomes encoding full-length rRNA genes using long-read sequencing.</title>
        <authorList>
            <person name="Singleton C.M."/>
            <person name="Petriglieri F."/>
            <person name="Kristensen J.M."/>
            <person name="Kirkegaard R.H."/>
            <person name="Michaelsen T.Y."/>
            <person name="Andersen M.H."/>
            <person name="Karst S.M."/>
            <person name="Dueholm M.S."/>
            <person name="Nielsen P.H."/>
            <person name="Albertsen M."/>
        </authorList>
    </citation>
    <scope>NUCLEOTIDE SEQUENCE</scope>
    <source>
        <strain evidence="2">Ribe_18-Q3-R11-54_MAXAC.001</strain>
    </source>
</reference>
<feature type="compositionally biased region" description="Basic and acidic residues" evidence="1">
    <location>
        <begin position="49"/>
        <end position="67"/>
    </location>
</feature>
<gene>
    <name evidence="2" type="ORF">IPP00_00260</name>
</gene>
<organism evidence="2 3">
    <name type="scientific">Candidatus Phosphoribacter hodrii</name>
    <dbReference type="NCBI Taxonomy" id="2953743"/>
    <lineage>
        <taxon>Bacteria</taxon>
        <taxon>Bacillati</taxon>
        <taxon>Actinomycetota</taxon>
        <taxon>Actinomycetes</taxon>
        <taxon>Micrococcales</taxon>
        <taxon>Dermatophilaceae</taxon>
        <taxon>Candidatus Phosphoribacter</taxon>
    </lineage>
</organism>
<dbReference type="AlphaFoldDB" id="A0A9D7XT75"/>
<protein>
    <submittedName>
        <fullName evidence="2">Uncharacterized protein</fullName>
    </submittedName>
</protein>
<accession>A0A9D7XT75</accession>
<sequence length="246" mass="27562">MGALDKLKDTDEVADTLGYQGRWLEGSSRDLFVGMLHQDTPTDLPGSDSRQDLRDARADEVLHGERHDGRDAALRDFKLDPVSDASARKIGRDLAESVPVSAWRDGDFLTRRSICDEAHSLFAPEMAPDSSPPYHEILPASSLGYTDQFNNVHYNSEMLTDETPQRAIETLAHEYRHVWQRDVMSGAAAHPDGIEGKLKLEAADEEYDADLPHAGAYEANLLEVDSEKFARLLYSEYIRNSKDDDE</sequence>
<comment type="caution">
    <text evidence="2">The sequence shown here is derived from an EMBL/GenBank/DDBJ whole genome shotgun (WGS) entry which is preliminary data.</text>
</comment>
<evidence type="ECO:0000256" key="1">
    <source>
        <dbReference type="SAM" id="MobiDB-lite"/>
    </source>
</evidence>
<name>A0A9D7XT75_9MICO</name>
<proteinExistence type="predicted"/>